<dbReference type="PANTHER" id="PTHR43090:SF2">
    <property type="entry name" value="1-(5-PHOSPHORIBOSYL)-5-[(5-PHOSPHORIBOSYLAMINO)METHYLIDENEAMINO] IMIDAZOLE-4-CARBOXAMIDE ISOMERASE"/>
    <property type="match status" value="1"/>
</dbReference>
<dbReference type="InterPro" id="IPR044524">
    <property type="entry name" value="Isoase_HisA-like"/>
</dbReference>
<dbReference type="Gene3D" id="3.20.20.70">
    <property type="entry name" value="Aldolase class I"/>
    <property type="match status" value="1"/>
</dbReference>
<sequence>NADIFFTVARETGLKVELGGGIRTLDTVESYLSGGISRVILGSAAVKDPALVKAAVKEYGGRIAVGIDAKDGMVAVDGWLEGSAVHFLDLAREMEAVGVKTIIFTDISRDGTLTGPNLAQLRELKENTSVQIIASGGVSGPQDIRAVKELGLYGVICGKALYQGTLSLPEALEIAKEDKCRS</sequence>
<evidence type="ECO:0000256" key="2">
    <source>
        <dbReference type="ARBA" id="ARBA00004496"/>
    </source>
</evidence>
<evidence type="ECO:0000313" key="13">
    <source>
        <dbReference type="Proteomes" id="UP000824241"/>
    </source>
</evidence>
<comment type="subcellular location">
    <subcellularLocation>
        <location evidence="2">Cytoplasm</location>
    </subcellularLocation>
</comment>
<dbReference type="Proteomes" id="UP000824241">
    <property type="component" value="Unassembled WGS sequence"/>
</dbReference>
<evidence type="ECO:0000256" key="10">
    <source>
        <dbReference type="ARBA" id="ARBA00030547"/>
    </source>
</evidence>
<organism evidence="12 13">
    <name type="scientific">Candidatus Faecivivens stercoravium</name>
    <dbReference type="NCBI Taxonomy" id="2840803"/>
    <lineage>
        <taxon>Bacteria</taxon>
        <taxon>Bacillati</taxon>
        <taxon>Bacillota</taxon>
        <taxon>Clostridia</taxon>
        <taxon>Eubacteriales</taxon>
        <taxon>Oscillospiraceae</taxon>
        <taxon>Oscillospiraceae incertae sedis</taxon>
        <taxon>Candidatus Faecivivens</taxon>
    </lineage>
</organism>
<comment type="caution">
    <text evidence="12">The sequence shown here is derived from an EMBL/GenBank/DDBJ whole genome shotgun (WGS) entry which is preliminary data.</text>
</comment>
<dbReference type="InterPro" id="IPR023016">
    <property type="entry name" value="HisA/PriA"/>
</dbReference>
<comment type="similarity">
    <text evidence="4 11">Belongs to the HisA/HisF family.</text>
</comment>
<evidence type="ECO:0000256" key="6">
    <source>
        <dbReference type="ARBA" id="ARBA00022490"/>
    </source>
</evidence>
<evidence type="ECO:0000256" key="7">
    <source>
        <dbReference type="ARBA" id="ARBA00022605"/>
    </source>
</evidence>
<reference evidence="12" key="1">
    <citation type="submission" date="2020-10" db="EMBL/GenBank/DDBJ databases">
        <authorList>
            <person name="Gilroy R."/>
        </authorList>
    </citation>
    <scope>NUCLEOTIDE SEQUENCE</scope>
    <source>
        <strain evidence="12">CHK189-12415</strain>
    </source>
</reference>
<comment type="pathway">
    <text evidence="3">Amino-acid biosynthesis; L-histidine biosynthesis; L-histidine from 5-phospho-alpha-D-ribose 1-diphosphate: step 4/9.</text>
</comment>
<evidence type="ECO:0000256" key="3">
    <source>
        <dbReference type="ARBA" id="ARBA00005133"/>
    </source>
</evidence>
<dbReference type="InterPro" id="IPR011060">
    <property type="entry name" value="RibuloseP-bd_barrel"/>
</dbReference>
<dbReference type="SUPFAM" id="SSF51366">
    <property type="entry name" value="Ribulose-phoshate binding barrel"/>
    <property type="match status" value="1"/>
</dbReference>
<dbReference type="GO" id="GO:0003949">
    <property type="term" value="F:1-(5-phosphoribosyl)-5-[(5-phosphoribosylamino)methylideneamino]imidazole-4-carboxamide isomerase activity"/>
    <property type="evidence" value="ECO:0007669"/>
    <property type="project" value="UniProtKB-EC"/>
</dbReference>
<evidence type="ECO:0000256" key="4">
    <source>
        <dbReference type="ARBA" id="ARBA00009667"/>
    </source>
</evidence>
<evidence type="ECO:0000256" key="11">
    <source>
        <dbReference type="RuleBase" id="RU003657"/>
    </source>
</evidence>
<evidence type="ECO:0000313" key="12">
    <source>
        <dbReference type="EMBL" id="HIR61574.1"/>
    </source>
</evidence>
<accession>A0A9D1DYM6</accession>
<evidence type="ECO:0000256" key="5">
    <source>
        <dbReference type="ARBA" id="ARBA00012550"/>
    </source>
</evidence>
<keyword evidence="7 11" id="KW-0028">Amino-acid biosynthesis</keyword>
<gene>
    <name evidence="12" type="ORF">IAB37_08385</name>
</gene>
<evidence type="ECO:0000256" key="1">
    <source>
        <dbReference type="ARBA" id="ARBA00000901"/>
    </source>
</evidence>
<dbReference type="Pfam" id="PF00977">
    <property type="entry name" value="His_biosynth"/>
    <property type="match status" value="1"/>
</dbReference>
<dbReference type="InterPro" id="IPR013785">
    <property type="entry name" value="Aldolase_TIM"/>
</dbReference>
<comment type="catalytic activity">
    <reaction evidence="1">
        <text>1-(5-phospho-beta-D-ribosyl)-5-[(5-phospho-beta-D-ribosylamino)methylideneamino]imidazole-4-carboxamide = 5-[(5-phospho-1-deoxy-D-ribulos-1-ylimino)methylamino]-1-(5-phospho-beta-D-ribosyl)imidazole-4-carboxamide</text>
        <dbReference type="Rhea" id="RHEA:15469"/>
        <dbReference type="ChEBI" id="CHEBI:58435"/>
        <dbReference type="ChEBI" id="CHEBI:58525"/>
        <dbReference type="EC" id="5.3.1.16"/>
    </reaction>
</comment>
<feature type="non-terminal residue" evidence="12">
    <location>
        <position position="1"/>
    </location>
</feature>
<evidence type="ECO:0000256" key="9">
    <source>
        <dbReference type="ARBA" id="ARBA00023235"/>
    </source>
</evidence>
<dbReference type="CDD" id="cd04732">
    <property type="entry name" value="HisA"/>
    <property type="match status" value="1"/>
</dbReference>
<dbReference type="PANTHER" id="PTHR43090">
    <property type="entry name" value="1-(5-PHOSPHORIBOSYL)-5-[(5-PHOSPHORIBOSYLAMINO)METHYLIDENEAMINO] IMIDAZOLE-4-CARBOXAMIDE ISOMERASE"/>
    <property type="match status" value="1"/>
</dbReference>
<keyword evidence="8 11" id="KW-0368">Histidine biosynthesis</keyword>
<keyword evidence="9" id="KW-0413">Isomerase</keyword>
<reference evidence="12" key="2">
    <citation type="journal article" date="2021" name="PeerJ">
        <title>Extensive microbial diversity within the chicken gut microbiome revealed by metagenomics and culture.</title>
        <authorList>
            <person name="Gilroy R."/>
            <person name="Ravi A."/>
            <person name="Getino M."/>
            <person name="Pursley I."/>
            <person name="Horton D.L."/>
            <person name="Alikhan N.F."/>
            <person name="Baker D."/>
            <person name="Gharbi K."/>
            <person name="Hall N."/>
            <person name="Watson M."/>
            <person name="Adriaenssens E.M."/>
            <person name="Foster-Nyarko E."/>
            <person name="Jarju S."/>
            <person name="Secka A."/>
            <person name="Antonio M."/>
            <person name="Oren A."/>
            <person name="Chaudhuri R.R."/>
            <person name="La Ragione R."/>
            <person name="Hildebrand F."/>
            <person name="Pallen M.J."/>
        </authorList>
    </citation>
    <scope>NUCLEOTIDE SEQUENCE</scope>
    <source>
        <strain evidence="12">CHK189-12415</strain>
    </source>
</reference>
<dbReference type="AlphaFoldDB" id="A0A9D1DYM6"/>
<dbReference type="GO" id="GO:0005737">
    <property type="term" value="C:cytoplasm"/>
    <property type="evidence" value="ECO:0007669"/>
    <property type="project" value="UniProtKB-SubCell"/>
</dbReference>
<dbReference type="GO" id="GO:0000105">
    <property type="term" value="P:L-histidine biosynthetic process"/>
    <property type="evidence" value="ECO:0007669"/>
    <property type="project" value="UniProtKB-KW"/>
</dbReference>
<evidence type="ECO:0000256" key="8">
    <source>
        <dbReference type="ARBA" id="ARBA00023102"/>
    </source>
</evidence>
<dbReference type="EMBL" id="DVHA01000273">
    <property type="protein sequence ID" value="HIR61574.1"/>
    <property type="molecule type" value="Genomic_DNA"/>
</dbReference>
<dbReference type="InterPro" id="IPR006062">
    <property type="entry name" value="His_biosynth"/>
</dbReference>
<keyword evidence="6" id="KW-0963">Cytoplasm</keyword>
<protein>
    <recommendedName>
        <fullName evidence="5">1-(5-phosphoribosyl)-5-[(5-phosphoribosylamino)methylideneamino]imidazole-4-carboxamideisomerase</fullName>
        <ecNumber evidence="5">5.3.1.16</ecNumber>
    </recommendedName>
    <alternativeName>
        <fullName evidence="10">Phosphoribosylformimino-5-aminoimidazole carboxamide ribotide isomerase</fullName>
    </alternativeName>
</protein>
<dbReference type="EC" id="5.3.1.16" evidence="5"/>
<dbReference type="GO" id="GO:0000162">
    <property type="term" value="P:L-tryptophan biosynthetic process"/>
    <property type="evidence" value="ECO:0007669"/>
    <property type="project" value="TreeGrafter"/>
</dbReference>
<name>A0A9D1DYM6_9FIRM</name>
<proteinExistence type="inferred from homology"/>